<dbReference type="InterPro" id="IPR015919">
    <property type="entry name" value="Cadherin-like_sf"/>
</dbReference>
<evidence type="ECO:0000259" key="4">
    <source>
        <dbReference type="PROSITE" id="PS50268"/>
    </source>
</evidence>
<feature type="domain" description="Cadherin" evidence="4">
    <location>
        <begin position="112"/>
        <end position="215"/>
    </location>
</feature>
<dbReference type="GO" id="GO:0007156">
    <property type="term" value="P:homophilic cell adhesion via plasma membrane adhesion molecules"/>
    <property type="evidence" value="ECO:0007669"/>
    <property type="project" value="InterPro"/>
</dbReference>
<keyword evidence="1" id="KW-0812">Transmembrane</keyword>
<dbReference type="PROSITE" id="PS50268">
    <property type="entry name" value="CADHERIN_2"/>
    <property type="match status" value="2"/>
</dbReference>
<name>A0A382ZFZ6_9ZZZZ</name>
<dbReference type="GO" id="GO:0005509">
    <property type="term" value="F:calcium ion binding"/>
    <property type="evidence" value="ECO:0007669"/>
    <property type="project" value="InterPro"/>
</dbReference>
<organism evidence="5">
    <name type="scientific">marine metagenome</name>
    <dbReference type="NCBI Taxonomy" id="408172"/>
    <lineage>
        <taxon>unclassified sequences</taxon>
        <taxon>metagenomes</taxon>
        <taxon>ecological metagenomes</taxon>
    </lineage>
</organism>
<dbReference type="InterPro" id="IPR002126">
    <property type="entry name" value="Cadherin-like_dom"/>
</dbReference>
<evidence type="ECO:0000256" key="2">
    <source>
        <dbReference type="ARBA" id="ARBA00022989"/>
    </source>
</evidence>
<dbReference type="PANTHER" id="PTHR24026">
    <property type="entry name" value="FAT ATYPICAL CADHERIN-RELATED"/>
    <property type="match status" value="1"/>
</dbReference>
<feature type="region of interest" description="Disordered" evidence="3">
    <location>
        <begin position="1"/>
        <end position="30"/>
    </location>
</feature>
<dbReference type="EMBL" id="UINC01183445">
    <property type="protein sequence ID" value="SVD94220.1"/>
    <property type="molecule type" value="Genomic_DNA"/>
</dbReference>
<evidence type="ECO:0000256" key="3">
    <source>
        <dbReference type="SAM" id="MobiDB-lite"/>
    </source>
</evidence>
<evidence type="ECO:0000256" key="1">
    <source>
        <dbReference type="ARBA" id="ARBA00022692"/>
    </source>
</evidence>
<accession>A0A382ZFZ6</accession>
<feature type="domain" description="Cadherin" evidence="4">
    <location>
        <begin position="41"/>
        <end position="107"/>
    </location>
</feature>
<dbReference type="SMART" id="SM00112">
    <property type="entry name" value="CA"/>
    <property type="match status" value="2"/>
</dbReference>
<evidence type="ECO:0000313" key="5">
    <source>
        <dbReference type="EMBL" id="SVD94220.1"/>
    </source>
</evidence>
<dbReference type="PANTHER" id="PTHR24026:SF126">
    <property type="entry name" value="PROTOCADHERIN FAT 4"/>
    <property type="match status" value="1"/>
</dbReference>
<feature type="non-terminal residue" evidence="5">
    <location>
        <position position="229"/>
    </location>
</feature>
<dbReference type="AlphaFoldDB" id="A0A382ZFZ6"/>
<dbReference type="Pfam" id="PF00028">
    <property type="entry name" value="Cadherin"/>
    <property type="match status" value="1"/>
</dbReference>
<dbReference type="SUPFAM" id="SSF49313">
    <property type="entry name" value="Cadherin-like"/>
    <property type="match status" value="2"/>
</dbReference>
<sequence>MDKKVYALRGSSGPADSPWPMRGQNAQRTRRKGAGSLYASYALVAGAGDTDNAAFTIAGNELKLTAPADFEAKETYSLRVEGTDPGGLTFTKALTVTVTDVSDPPVITSNGGGATASVSVLENQVAVTMVVATDPDGDALTYGFVGGSDQAKFTINAATGLLAFAAPPDFENPTDADADNAYVVEVTVTDDGTGNLTDVQTITVTVTDANDAPTDLALDNASIAENGAA</sequence>
<protein>
    <recommendedName>
        <fullName evidence="4">Cadherin domain-containing protein</fullName>
    </recommendedName>
</protein>
<reference evidence="5" key="1">
    <citation type="submission" date="2018-05" db="EMBL/GenBank/DDBJ databases">
        <authorList>
            <person name="Lanie J.A."/>
            <person name="Ng W.-L."/>
            <person name="Kazmierczak K.M."/>
            <person name="Andrzejewski T.M."/>
            <person name="Davidsen T.M."/>
            <person name="Wayne K.J."/>
            <person name="Tettelin H."/>
            <person name="Glass J.I."/>
            <person name="Rusch D."/>
            <person name="Podicherti R."/>
            <person name="Tsui H.-C.T."/>
            <person name="Winkler M.E."/>
        </authorList>
    </citation>
    <scope>NUCLEOTIDE SEQUENCE</scope>
</reference>
<keyword evidence="2" id="KW-0472">Membrane</keyword>
<gene>
    <name evidence="5" type="ORF">METZ01_LOCUS447074</name>
</gene>
<dbReference type="CDD" id="cd11304">
    <property type="entry name" value="Cadherin_repeat"/>
    <property type="match status" value="2"/>
</dbReference>
<keyword evidence="2" id="KW-1133">Transmembrane helix</keyword>
<proteinExistence type="predicted"/>
<dbReference type="GO" id="GO:0005886">
    <property type="term" value="C:plasma membrane"/>
    <property type="evidence" value="ECO:0007669"/>
    <property type="project" value="UniProtKB-SubCell"/>
</dbReference>
<dbReference type="Gene3D" id="2.60.40.60">
    <property type="entry name" value="Cadherins"/>
    <property type="match status" value="2"/>
</dbReference>